<keyword evidence="2" id="KW-1185">Reference proteome</keyword>
<proteinExistence type="predicted"/>
<accession>A0AAD9I1K6</accession>
<dbReference type="AlphaFoldDB" id="A0AAD9I1K6"/>
<reference evidence="1" key="1">
    <citation type="journal article" date="2023" name="Mol. Plant Microbe Interact.">
        <title>Elucidating the Obligate Nature and Biological Capacity of an Invasive Fungal Corn Pathogen.</title>
        <authorList>
            <person name="MacCready J.S."/>
            <person name="Roggenkamp E.M."/>
            <person name="Gdanetz K."/>
            <person name="Chilvers M.I."/>
        </authorList>
    </citation>
    <scope>NUCLEOTIDE SEQUENCE</scope>
    <source>
        <strain evidence="1">PM02</strain>
    </source>
</reference>
<dbReference type="Proteomes" id="UP001217918">
    <property type="component" value="Unassembled WGS sequence"/>
</dbReference>
<organism evidence="1 2">
    <name type="scientific">Phyllachora maydis</name>
    <dbReference type="NCBI Taxonomy" id="1825666"/>
    <lineage>
        <taxon>Eukaryota</taxon>
        <taxon>Fungi</taxon>
        <taxon>Dikarya</taxon>
        <taxon>Ascomycota</taxon>
        <taxon>Pezizomycotina</taxon>
        <taxon>Sordariomycetes</taxon>
        <taxon>Sordariomycetidae</taxon>
        <taxon>Phyllachorales</taxon>
        <taxon>Phyllachoraceae</taxon>
        <taxon>Phyllachora</taxon>
    </lineage>
</organism>
<dbReference type="Gene3D" id="3.20.20.70">
    <property type="entry name" value="Aldolase class I"/>
    <property type="match status" value="1"/>
</dbReference>
<name>A0AAD9I1K6_9PEZI</name>
<dbReference type="EMBL" id="JAQQPM010000003">
    <property type="protein sequence ID" value="KAK2069548.1"/>
    <property type="molecule type" value="Genomic_DNA"/>
</dbReference>
<sequence>MGTRFMASKESLAPAHTRKVILETRDGASNTVKATFHDEIRGSLHLWPALYDGRAVVGSSYQDHVGGLPLADNLKKFSDAEAAGDTSRAVTWAGTGVGLVREELPAADIVTKTRVEARRTIGALQAFAST</sequence>
<protein>
    <recommendedName>
        <fullName evidence="3">Nitronate monooxygenase domain-containing protein</fullName>
    </recommendedName>
</protein>
<evidence type="ECO:0000313" key="1">
    <source>
        <dbReference type="EMBL" id="KAK2069548.1"/>
    </source>
</evidence>
<comment type="caution">
    <text evidence="1">The sequence shown here is derived from an EMBL/GenBank/DDBJ whole genome shotgun (WGS) entry which is preliminary data.</text>
</comment>
<evidence type="ECO:0008006" key="3">
    <source>
        <dbReference type="Google" id="ProtNLM"/>
    </source>
</evidence>
<evidence type="ECO:0000313" key="2">
    <source>
        <dbReference type="Proteomes" id="UP001217918"/>
    </source>
</evidence>
<dbReference type="InterPro" id="IPR013785">
    <property type="entry name" value="Aldolase_TIM"/>
</dbReference>
<gene>
    <name evidence="1" type="ORF">P8C59_004116</name>
</gene>